<sequence length="364" mass="38575">MAQATLPARDFGHDVRRPSSPEGGRRRFGTLAAVLRWLRKLALTLFGLILVTFAMTRLSPVDPAQQLVGDHASQSSYQAARQELGLDEPLAVQFWRYLGRLAEGDLGRATSTGQPVAADVARTFTATLELATAAIVLGTVVGLALGMIAAMRPGGLLDGAIRLVSLIGYSVPIFWLGLLMLLLFYARLHWAPGTGRLDVVYQYTLKPVTGFALIDAGLWGAPGAFRSALAHLVLPGLVLAFYALAGISRLTRAAILGELAQEYTLTARAKGAGAARVIFVHILPNIAGTLVTVVALAYANLLEGAVLTETVFAWPGIGRYLTVALFAGDTAAILGATLVIGVAFIALNSLTDLAVARLDPRRVR</sequence>
<evidence type="ECO:0000313" key="10">
    <source>
        <dbReference type="EMBL" id="MDQ0468751.1"/>
    </source>
</evidence>
<keyword evidence="6 7" id="KW-0472">Membrane</keyword>
<dbReference type="PANTHER" id="PTHR43163:SF8">
    <property type="entry name" value="D,D-DIPEPTIDE TRANSPORT SYSTEM PERMEASE PROTEIN DDPB-RELATED"/>
    <property type="match status" value="1"/>
</dbReference>
<dbReference type="Gene3D" id="1.10.3720.10">
    <property type="entry name" value="MetI-like"/>
    <property type="match status" value="1"/>
</dbReference>
<evidence type="ECO:0000256" key="5">
    <source>
        <dbReference type="ARBA" id="ARBA00022989"/>
    </source>
</evidence>
<dbReference type="CDD" id="cd06261">
    <property type="entry name" value="TM_PBP2"/>
    <property type="match status" value="1"/>
</dbReference>
<keyword evidence="5 7" id="KW-1133">Transmembrane helix</keyword>
<accession>A0ABU0J5B6</accession>
<keyword evidence="11" id="KW-1185">Reference proteome</keyword>
<evidence type="ECO:0000259" key="9">
    <source>
        <dbReference type="PROSITE" id="PS50928"/>
    </source>
</evidence>
<dbReference type="EMBL" id="JAUSVX010000002">
    <property type="protein sequence ID" value="MDQ0468751.1"/>
    <property type="molecule type" value="Genomic_DNA"/>
</dbReference>
<feature type="transmembrane region" description="Helical" evidence="7">
    <location>
        <begin position="228"/>
        <end position="247"/>
    </location>
</feature>
<evidence type="ECO:0000256" key="6">
    <source>
        <dbReference type="ARBA" id="ARBA00023136"/>
    </source>
</evidence>
<evidence type="ECO:0000256" key="7">
    <source>
        <dbReference type="RuleBase" id="RU363032"/>
    </source>
</evidence>
<organism evidence="10 11">
    <name type="scientific">Labrys wisconsinensis</name>
    <dbReference type="NCBI Taxonomy" id="425677"/>
    <lineage>
        <taxon>Bacteria</taxon>
        <taxon>Pseudomonadati</taxon>
        <taxon>Pseudomonadota</taxon>
        <taxon>Alphaproteobacteria</taxon>
        <taxon>Hyphomicrobiales</taxon>
        <taxon>Xanthobacteraceae</taxon>
        <taxon>Labrys</taxon>
    </lineage>
</organism>
<evidence type="ECO:0000256" key="8">
    <source>
        <dbReference type="SAM" id="MobiDB-lite"/>
    </source>
</evidence>
<dbReference type="Proteomes" id="UP001242480">
    <property type="component" value="Unassembled WGS sequence"/>
</dbReference>
<comment type="caution">
    <text evidence="10">The sequence shown here is derived from an EMBL/GenBank/DDBJ whole genome shotgun (WGS) entry which is preliminary data.</text>
</comment>
<feature type="transmembrane region" description="Helical" evidence="7">
    <location>
        <begin position="278"/>
        <end position="301"/>
    </location>
</feature>
<gene>
    <name evidence="10" type="ORF">QO011_001751</name>
</gene>
<evidence type="ECO:0000256" key="3">
    <source>
        <dbReference type="ARBA" id="ARBA00022475"/>
    </source>
</evidence>
<comment type="similarity">
    <text evidence="7">Belongs to the binding-protein-dependent transport system permease family.</text>
</comment>
<dbReference type="SUPFAM" id="SSF161098">
    <property type="entry name" value="MetI-like"/>
    <property type="match status" value="1"/>
</dbReference>
<proteinExistence type="inferred from homology"/>
<dbReference type="Pfam" id="PF00528">
    <property type="entry name" value="BPD_transp_1"/>
    <property type="match status" value="1"/>
</dbReference>
<evidence type="ECO:0000256" key="4">
    <source>
        <dbReference type="ARBA" id="ARBA00022692"/>
    </source>
</evidence>
<feature type="transmembrane region" description="Helical" evidence="7">
    <location>
        <begin position="130"/>
        <end position="151"/>
    </location>
</feature>
<dbReference type="PROSITE" id="PS50928">
    <property type="entry name" value="ABC_TM1"/>
    <property type="match status" value="1"/>
</dbReference>
<feature type="transmembrane region" description="Helical" evidence="7">
    <location>
        <begin position="321"/>
        <end position="347"/>
    </location>
</feature>
<feature type="region of interest" description="Disordered" evidence="8">
    <location>
        <begin position="1"/>
        <end position="23"/>
    </location>
</feature>
<dbReference type="Pfam" id="PF19300">
    <property type="entry name" value="BPD_transp_1_N"/>
    <property type="match status" value="1"/>
</dbReference>
<feature type="transmembrane region" description="Helical" evidence="7">
    <location>
        <begin position="163"/>
        <end position="186"/>
    </location>
</feature>
<name>A0ABU0J5B6_9HYPH</name>
<feature type="domain" description="ABC transmembrane type-1" evidence="9">
    <location>
        <begin position="124"/>
        <end position="351"/>
    </location>
</feature>
<evidence type="ECO:0000256" key="2">
    <source>
        <dbReference type="ARBA" id="ARBA00022448"/>
    </source>
</evidence>
<comment type="subcellular location">
    <subcellularLocation>
        <location evidence="1 7">Cell membrane</location>
        <topology evidence="1 7">Multi-pass membrane protein</topology>
    </subcellularLocation>
</comment>
<keyword evidence="2 7" id="KW-0813">Transport</keyword>
<dbReference type="RefSeq" id="WP_370881925.1">
    <property type="nucleotide sequence ID" value="NZ_JAUSVX010000002.1"/>
</dbReference>
<feature type="transmembrane region" description="Helical" evidence="7">
    <location>
        <begin position="37"/>
        <end position="55"/>
    </location>
</feature>
<dbReference type="InterPro" id="IPR045621">
    <property type="entry name" value="BPD_transp_1_N"/>
</dbReference>
<keyword evidence="4 7" id="KW-0812">Transmembrane</keyword>
<dbReference type="InterPro" id="IPR000515">
    <property type="entry name" value="MetI-like"/>
</dbReference>
<evidence type="ECO:0000313" key="11">
    <source>
        <dbReference type="Proteomes" id="UP001242480"/>
    </source>
</evidence>
<dbReference type="PANTHER" id="PTHR43163">
    <property type="entry name" value="DIPEPTIDE TRANSPORT SYSTEM PERMEASE PROTEIN DPPB-RELATED"/>
    <property type="match status" value="1"/>
</dbReference>
<keyword evidence="3" id="KW-1003">Cell membrane</keyword>
<reference evidence="10 11" key="1">
    <citation type="submission" date="2023-07" db="EMBL/GenBank/DDBJ databases">
        <title>Genomic Encyclopedia of Type Strains, Phase IV (KMG-IV): sequencing the most valuable type-strain genomes for metagenomic binning, comparative biology and taxonomic classification.</title>
        <authorList>
            <person name="Goeker M."/>
        </authorList>
    </citation>
    <scope>NUCLEOTIDE SEQUENCE [LARGE SCALE GENOMIC DNA]</scope>
    <source>
        <strain evidence="10 11">DSM 19619</strain>
    </source>
</reference>
<protein>
    <submittedName>
        <fullName evidence="10">Peptide/nickel transport system permease protein</fullName>
    </submittedName>
</protein>
<evidence type="ECO:0000256" key="1">
    <source>
        <dbReference type="ARBA" id="ARBA00004651"/>
    </source>
</evidence>
<dbReference type="InterPro" id="IPR035906">
    <property type="entry name" value="MetI-like_sf"/>
</dbReference>
<feature type="compositionally biased region" description="Basic and acidic residues" evidence="8">
    <location>
        <begin position="10"/>
        <end position="23"/>
    </location>
</feature>